<dbReference type="Proteomes" id="UP000253918">
    <property type="component" value="Unassembled WGS sequence"/>
</dbReference>
<dbReference type="SUPFAM" id="SSF69279">
    <property type="entry name" value="Phage tail proteins"/>
    <property type="match status" value="1"/>
</dbReference>
<protein>
    <submittedName>
        <fullName evidence="1">Phage late control D family protein</fullName>
    </submittedName>
</protein>
<reference evidence="1 2" key="1">
    <citation type="submission" date="2018-07" db="EMBL/GenBank/DDBJ databases">
        <title>a novel species of Sphingomonas isolated from the rhizosphere soil of Araceae plant.</title>
        <authorList>
            <person name="Zhiyong W."/>
            <person name="Qinglan Z."/>
            <person name="Zhiwei F."/>
            <person name="Ding X."/>
            <person name="Gejiao W."/>
            <person name="Shixue Z."/>
        </authorList>
    </citation>
    <scope>NUCLEOTIDE SEQUENCE [LARGE SCALE GENOMIC DNA]</scope>
    <source>
        <strain evidence="1 2">WZY 27</strain>
    </source>
</reference>
<accession>A0A369VT07</accession>
<dbReference type="AlphaFoldDB" id="A0A369VT07"/>
<dbReference type="Gene3D" id="3.55.50.10">
    <property type="entry name" value="Baseplate protein-like domains"/>
    <property type="match status" value="1"/>
</dbReference>
<dbReference type="Gene3D" id="2.30.300.10">
    <property type="entry name" value="Baseplate protein-like domain - beta roll fold"/>
    <property type="match status" value="1"/>
</dbReference>
<name>A0A369VT07_9SPHN</name>
<evidence type="ECO:0000313" key="2">
    <source>
        <dbReference type="Proteomes" id="UP000253918"/>
    </source>
</evidence>
<gene>
    <name evidence="1" type="ORF">DVW87_13885</name>
</gene>
<dbReference type="InterPro" id="IPR023399">
    <property type="entry name" value="Baseplate-like_2-layer_sand"/>
</dbReference>
<evidence type="ECO:0000313" key="1">
    <source>
        <dbReference type="EMBL" id="RDE04677.1"/>
    </source>
</evidence>
<dbReference type="Gene3D" id="3.30.1920.10">
    <property type="entry name" value="Baseplate protein-like domains - 2 layer sandwich fold"/>
    <property type="match status" value="1"/>
</dbReference>
<dbReference type="RefSeq" id="WP_114688413.1">
    <property type="nucleotide sequence ID" value="NZ_QQNB01000003.1"/>
</dbReference>
<sequence length="343" mass="37018">MIVAIPAIRVVVDGKDITPMLRGQVPQPNGRPPRPRLVSLSISERRGEEADQLDLVIDDTDGAVALPPTAARIQVWLGWHQGSEVTPGLVDKGTYLVDEVSHAGPPDLITVRARAADFAGHLTTRRERSWHGTTLGAIVADIAKRHGLTPHCAASLAALPITAKAQSREGDLAFLRRLGREHDAVATIKRGALIFAPIGAGVTATGKPLGAVTIHRSDGDQHQFQRQRREEVTGVTASWHDRKGAKRQHVTSGEAKGARRLSRVYGSEAEAKRAATAAHTRAGREPLSFEITLAHGRADLHPEQNATVSGYKAAIDALAWLIAEVTHDLSERGFQTRLKLETK</sequence>
<comment type="caution">
    <text evidence="1">The sequence shown here is derived from an EMBL/GenBank/DDBJ whole genome shotgun (WGS) entry which is preliminary data.</text>
</comment>
<dbReference type="OrthoDB" id="4070623at2"/>
<dbReference type="Pfam" id="PF05954">
    <property type="entry name" value="Phage_GPD"/>
    <property type="match status" value="1"/>
</dbReference>
<proteinExistence type="predicted"/>
<dbReference type="EMBL" id="QQNB01000003">
    <property type="protein sequence ID" value="RDE04677.1"/>
    <property type="molecule type" value="Genomic_DNA"/>
</dbReference>
<organism evidence="1 2">
    <name type="scientific">Sphingomonas aracearum</name>
    <dbReference type="NCBI Taxonomy" id="2283317"/>
    <lineage>
        <taxon>Bacteria</taxon>
        <taxon>Pseudomonadati</taxon>
        <taxon>Pseudomonadota</taxon>
        <taxon>Alphaproteobacteria</taxon>
        <taxon>Sphingomonadales</taxon>
        <taxon>Sphingomonadaceae</taxon>
        <taxon>Sphingomonas</taxon>
    </lineage>
</organism>
<keyword evidence="2" id="KW-1185">Reference proteome</keyword>